<evidence type="ECO:0000256" key="8">
    <source>
        <dbReference type="SAM" id="Phobius"/>
    </source>
</evidence>
<feature type="domain" description="Type II secretion system protein GspF" evidence="9">
    <location>
        <begin position="67"/>
        <end position="190"/>
    </location>
</feature>
<evidence type="ECO:0000259" key="9">
    <source>
        <dbReference type="Pfam" id="PF00482"/>
    </source>
</evidence>
<dbReference type="OrthoDB" id="9805682at2"/>
<organism evidence="10 11">
    <name type="scientific">Aquibium oceanicum</name>
    <dbReference type="NCBI Taxonomy" id="1670800"/>
    <lineage>
        <taxon>Bacteria</taxon>
        <taxon>Pseudomonadati</taxon>
        <taxon>Pseudomonadota</taxon>
        <taxon>Alphaproteobacteria</taxon>
        <taxon>Hyphomicrobiales</taxon>
        <taxon>Phyllobacteriaceae</taxon>
        <taxon>Aquibium</taxon>
    </lineage>
</organism>
<dbReference type="Pfam" id="PF00482">
    <property type="entry name" value="T2SSF"/>
    <property type="match status" value="2"/>
</dbReference>
<dbReference type="STRING" id="1670800.BSQ44_20435"/>
<evidence type="ECO:0000313" key="10">
    <source>
        <dbReference type="EMBL" id="APH73472.1"/>
    </source>
</evidence>
<keyword evidence="7 8" id="KW-0472">Membrane</keyword>
<feature type="domain" description="Type II secretion system protein GspF" evidence="9">
    <location>
        <begin position="269"/>
        <end position="389"/>
    </location>
</feature>
<protein>
    <recommendedName>
        <fullName evidence="9">Type II secretion system protein GspF domain-containing protein</fullName>
    </recommendedName>
</protein>
<dbReference type="Proteomes" id="UP000182840">
    <property type="component" value="Chromosome"/>
</dbReference>
<dbReference type="Gene3D" id="1.20.81.30">
    <property type="entry name" value="Type II secretion system (T2SS), domain F"/>
    <property type="match status" value="2"/>
</dbReference>
<keyword evidence="4" id="KW-0997">Cell inner membrane</keyword>
<name>A0A1L3SVW9_9HYPH</name>
<keyword evidence="3" id="KW-1003">Cell membrane</keyword>
<comment type="similarity">
    <text evidence="2">Belongs to the GSP F family.</text>
</comment>
<dbReference type="AlphaFoldDB" id="A0A1L3SVW9"/>
<dbReference type="InterPro" id="IPR042094">
    <property type="entry name" value="T2SS_GspF_sf"/>
</dbReference>
<dbReference type="InterPro" id="IPR018076">
    <property type="entry name" value="T2SS_GspF_dom"/>
</dbReference>
<evidence type="ECO:0000256" key="1">
    <source>
        <dbReference type="ARBA" id="ARBA00004429"/>
    </source>
</evidence>
<evidence type="ECO:0000313" key="11">
    <source>
        <dbReference type="Proteomes" id="UP000182840"/>
    </source>
</evidence>
<feature type="transmembrane region" description="Helical" evidence="8">
    <location>
        <begin position="222"/>
        <end position="238"/>
    </location>
</feature>
<dbReference type="KEGG" id="meso:BSQ44_20435"/>
<evidence type="ECO:0000256" key="7">
    <source>
        <dbReference type="ARBA" id="ARBA00023136"/>
    </source>
</evidence>
<keyword evidence="6 8" id="KW-1133">Transmembrane helix</keyword>
<dbReference type="PANTHER" id="PTHR30012">
    <property type="entry name" value="GENERAL SECRETION PATHWAY PROTEIN"/>
    <property type="match status" value="1"/>
</dbReference>
<sequence length="400" mass="43387">MTAFAYKALNAQGSLEQGRIEAGDADDAARLLDRRGLIPVSVQEQRVGATASSSSGGKIPTQQVTRFLSDLSIMLNAGIRIDEALAIMGKEFDNGRLKPVVAGLHTALSGGRSFSQALEDWPQLFPPFQIAMIKVAESTGMLPSLLARTADERQRFEALAARVSEALRYPAVLMLGTIAVLVFFMIGVLPQFEPMLAQTREPDALLNTMLVVSRFLREQGEWLLALLAAVLLGLFIAARRGTLRTVLWSIGGKLPILSDIAHSYRTARFTRMLGMMSETGVAAPTAIKLISETVDHGEVARERAQRASDAVRQGQRLSQAIEILDLPPLAMRMLRIGEQSGEMASLAYKVADFYEARLERSLARTVGFVGPAAVATISVLIGGMIVSIMSTLMSFNDLVR</sequence>
<proteinExistence type="inferred from homology"/>
<evidence type="ECO:0000256" key="3">
    <source>
        <dbReference type="ARBA" id="ARBA00022475"/>
    </source>
</evidence>
<dbReference type="EMBL" id="CP018171">
    <property type="protein sequence ID" value="APH73472.1"/>
    <property type="molecule type" value="Genomic_DNA"/>
</dbReference>
<evidence type="ECO:0000256" key="5">
    <source>
        <dbReference type="ARBA" id="ARBA00022692"/>
    </source>
</evidence>
<gene>
    <name evidence="10" type="ORF">BSQ44_20435</name>
</gene>
<evidence type="ECO:0000256" key="4">
    <source>
        <dbReference type="ARBA" id="ARBA00022519"/>
    </source>
</evidence>
<evidence type="ECO:0000256" key="6">
    <source>
        <dbReference type="ARBA" id="ARBA00022989"/>
    </source>
</evidence>
<dbReference type="PANTHER" id="PTHR30012:SF7">
    <property type="entry name" value="PROTEIN TRANSPORT PROTEIN HOFC HOMOLOG"/>
    <property type="match status" value="1"/>
</dbReference>
<dbReference type="GO" id="GO:0005886">
    <property type="term" value="C:plasma membrane"/>
    <property type="evidence" value="ECO:0007669"/>
    <property type="project" value="UniProtKB-SubCell"/>
</dbReference>
<dbReference type="GO" id="GO:0015628">
    <property type="term" value="P:protein secretion by the type II secretion system"/>
    <property type="evidence" value="ECO:0007669"/>
    <property type="project" value="TreeGrafter"/>
</dbReference>
<dbReference type="PRINTS" id="PR00812">
    <property type="entry name" value="BCTERIALGSPF"/>
</dbReference>
<feature type="transmembrane region" description="Helical" evidence="8">
    <location>
        <begin position="171"/>
        <end position="192"/>
    </location>
</feature>
<comment type="subcellular location">
    <subcellularLocation>
        <location evidence="1">Cell inner membrane</location>
        <topology evidence="1">Multi-pass membrane protein</topology>
    </subcellularLocation>
</comment>
<accession>A0A1L3SVW9</accession>
<feature type="transmembrane region" description="Helical" evidence="8">
    <location>
        <begin position="366"/>
        <end position="390"/>
    </location>
</feature>
<dbReference type="RefSeq" id="WP_072606939.1">
    <property type="nucleotide sequence ID" value="NZ_CP018171.1"/>
</dbReference>
<keyword evidence="5 8" id="KW-0812">Transmembrane</keyword>
<keyword evidence="11" id="KW-1185">Reference proteome</keyword>
<evidence type="ECO:0000256" key="2">
    <source>
        <dbReference type="ARBA" id="ARBA00005745"/>
    </source>
</evidence>
<dbReference type="InterPro" id="IPR003004">
    <property type="entry name" value="GspF/PilC"/>
</dbReference>
<reference evidence="11" key="1">
    <citation type="submission" date="2016-11" db="EMBL/GenBank/DDBJ databases">
        <title>Mesorhizobium oceanicum sp. nov., isolated from deep seawater in South China Sea.</title>
        <authorList>
            <person name="Fu G.-Y."/>
        </authorList>
    </citation>
    <scope>NUCLEOTIDE SEQUENCE [LARGE SCALE GENOMIC DNA]</scope>
    <source>
        <strain evidence="11">B7</strain>
    </source>
</reference>